<feature type="region of interest" description="Disordered" evidence="1">
    <location>
        <begin position="1"/>
        <end position="21"/>
    </location>
</feature>
<evidence type="ECO:0000313" key="2">
    <source>
        <dbReference type="EMBL" id="GGZ20401.1"/>
    </source>
</evidence>
<organism evidence="2 3">
    <name type="scientific">Streptomyces poonensis</name>
    <dbReference type="NCBI Taxonomy" id="68255"/>
    <lineage>
        <taxon>Bacteria</taxon>
        <taxon>Bacillati</taxon>
        <taxon>Actinomycetota</taxon>
        <taxon>Actinomycetes</taxon>
        <taxon>Kitasatosporales</taxon>
        <taxon>Streptomycetaceae</taxon>
        <taxon>Streptomyces</taxon>
    </lineage>
</organism>
<comment type="caution">
    <text evidence="2">The sequence shown here is derived from an EMBL/GenBank/DDBJ whole genome shotgun (WGS) entry which is preliminary data.</text>
</comment>
<gene>
    <name evidence="2" type="ORF">GCM10010365_45880</name>
</gene>
<evidence type="ECO:0000313" key="3">
    <source>
        <dbReference type="Proteomes" id="UP000622166"/>
    </source>
</evidence>
<dbReference type="EMBL" id="BMVW01000009">
    <property type="protein sequence ID" value="GGZ20401.1"/>
    <property type="molecule type" value="Genomic_DNA"/>
</dbReference>
<feature type="region of interest" description="Disordered" evidence="1">
    <location>
        <begin position="92"/>
        <end position="122"/>
    </location>
</feature>
<feature type="region of interest" description="Disordered" evidence="1">
    <location>
        <begin position="176"/>
        <end position="222"/>
    </location>
</feature>
<dbReference type="AlphaFoldDB" id="A0A918PRZ8"/>
<name>A0A918PRZ8_9ACTN</name>
<accession>A0A918PRZ8</accession>
<reference evidence="2" key="1">
    <citation type="journal article" date="2014" name="Int. J. Syst. Evol. Microbiol.">
        <title>Complete genome sequence of Corynebacterium casei LMG S-19264T (=DSM 44701T), isolated from a smear-ripened cheese.</title>
        <authorList>
            <consortium name="US DOE Joint Genome Institute (JGI-PGF)"/>
            <person name="Walter F."/>
            <person name="Albersmeier A."/>
            <person name="Kalinowski J."/>
            <person name="Ruckert C."/>
        </authorList>
    </citation>
    <scope>NUCLEOTIDE SEQUENCE</scope>
    <source>
        <strain evidence="2">JCM 4815</strain>
    </source>
</reference>
<feature type="compositionally biased region" description="Low complexity" evidence="1">
    <location>
        <begin position="92"/>
        <end position="105"/>
    </location>
</feature>
<evidence type="ECO:0000256" key="1">
    <source>
        <dbReference type="SAM" id="MobiDB-lite"/>
    </source>
</evidence>
<protein>
    <submittedName>
        <fullName evidence="2">Uncharacterized protein</fullName>
    </submittedName>
</protein>
<dbReference type="Proteomes" id="UP000622166">
    <property type="component" value="Unassembled WGS sequence"/>
</dbReference>
<proteinExistence type="predicted"/>
<sequence>MTSTEARDGPAGPWQVSGCRGSAGEAWTRMHLRPKPDPGGIHDVRRHAAGVGPAHGRRTEDAGRHWRAASHLPAGRIHLLAKPLAAEPLRCTRSTSSRGCSPPGRIAEWPPARHLSDGSPSTSPGPFADYHVIYAVVLIAGAAANAGATRGPAGPGRAWTWLSFVGRSHWLNRGSRARQTGATGGRLGATGTNGPTQRGRMARRGYAGRPSPRASRATSIERAEILRAE</sequence>
<reference evidence="2" key="2">
    <citation type="submission" date="2020-09" db="EMBL/GenBank/DDBJ databases">
        <authorList>
            <person name="Sun Q."/>
            <person name="Ohkuma M."/>
        </authorList>
    </citation>
    <scope>NUCLEOTIDE SEQUENCE</scope>
    <source>
        <strain evidence="2">JCM 4815</strain>
    </source>
</reference>
<keyword evidence="3" id="KW-1185">Reference proteome</keyword>